<proteinExistence type="predicted"/>
<evidence type="ECO:0000313" key="1">
    <source>
        <dbReference type="EMBL" id="KAI4306627.1"/>
    </source>
</evidence>
<comment type="caution">
    <text evidence="1">The sequence shown here is derived from an EMBL/GenBank/DDBJ whole genome shotgun (WGS) entry which is preliminary data.</text>
</comment>
<gene>
    <name evidence="1" type="ORF">L6164_029888</name>
</gene>
<sequence length="724" mass="81285">MCHKTVVSYNTFITSYSRSGDVEEAWDLLSEMRLYGFGPTQYTLSGLLSCESLNFRQGLQLHALSIKNGLFYADAFIGTALLGLFGRYGFLDEAVLTFEHMPQKSLVTWNSMLSLLAHNGFVNDCKLMFLDLIRTGATLSECSFLGILPTLDDLECVEQIHCLVVKYGFNCEINTVNSLISMYAKCKGIFLAQKLFEQLPVQNVISWNIMIDAFAKSGTPQMALELFPIMSSRGMMPSQGTFVAVISTCTSLKISAYGECVHAKVIRSSFESDVSVGTALVDFYAKCDKLVEAHNCFDHIKEKNMVSWNVLILGYSNICASTSVLLFHQMLQLGYRPNEFSFSAILKSALVSQPGQFHGLIIRMGYESYEYVLSSLIASYTRNGLINDALTFVKAFDNPLPVVPCNIIAGVYNRTCQYYETVKFLSLLENPDVVSWNIVIAACARSNNYNFVFELFKHMHSARIHADNYTFTSLLCVCTKLCSLSLGSSVHGLIIKTSFDNCDTLLCNVLIDMYGKCGSIDSSVKIFEEMADKNIITWTALITALGLNGFAHEALEKFQEMELIGLKPDTVAFSAVLAAFRHGGFVREGMEIFRRMKTSYGILPELNHYHCIVDLLAKNGHTVEAEKIIASMPFPPNAYIWRSFLEGYKTATENKLHTHEQQLNRKPMVVTFLAYSKDQILRILQERLSEFLYTALQHQTLELCARKAQLLEKYVKSFLFAGVQ</sequence>
<evidence type="ECO:0000313" key="2">
    <source>
        <dbReference type="Proteomes" id="UP000828941"/>
    </source>
</evidence>
<accession>A0ACB9LB32</accession>
<reference evidence="1 2" key="1">
    <citation type="journal article" date="2022" name="DNA Res.">
        <title>Chromosomal-level genome assembly of the orchid tree Bauhinia variegata (Leguminosae; Cercidoideae) supports the allotetraploid origin hypothesis of Bauhinia.</title>
        <authorList>
            <person name="Zhong Y."/>
            <person name="Chen Y."/>
            <person name="Zheng D."/>
            <person name="Pang J."/>
            <person name="Liu Y."/>
            <person name="Luo S."/>
            <person name="Meng S."/>
            <person name="Qian L."/>
            <person name="Wei D."/>
            <person name="Dai S."/>
            <person name="Zhou R."/>
        </authorList>
    </citation>
    <scope>NUCLEOTIDE SEQUENCE [LARGE SCALE GENOMIC DNA]</scope>
    <source>
        <strain evidence="1">BV-YZ2020</strain>
    </source>
</reference>
<name>A0ACB9LB32_BAUVA</name>
<dbReference type="EMBL" id="CM039437">
    <property type="protein sequence ID" value="KAI4306627.1"/>
    <property type="molecule type" value="Genomic_DNA"/>
</dbReference>
<organism evidence="1 2">
    <name type="scientific">Bauhinia variegata</name>
    <name type="common">Purple orchid tree</name>
    <name type="synonym">Phanera variegata</name>
    <dbReference type="NCBI Taxonomy" id="167791"/>
    <lineage>
        <taxon>Eukaryota</taxon>
        <taxon>Viridiplantae</taxon>
        <taxon>Streptophyta</taxon>
        <taxon>Embryophyta</taxon>
        <taxon>Tracheophyta</taxon>
        <taxon>Spermatophyta</taxon>
        <taxon>Magnoliopsida</taxon>
        <taxon>eudicotyledons</taxon>
        <taxon>Gunneridae</taxon>
        <taxon>Pentapetalae</taxon>
        <taxon>rosids</taxon>
        <taxon>fabids</taxon>
        <taxon>Fabales</taxon>
        <taxon>Fabaceae</taxon>
        <taxon>Cercidoideae</taxon>
        <taxon>Cercideae</taxon>
        <taxon>Bauhiniinae</taxon>
        <taxon>Bauhinia</taxon>
    </lineage>
</organism>
<keyword evidence="2" id="KW-1185">Reference proteome</keyword>
<dbReference type="Proteomes" id="UP000828941">
    <property type="component" value="Chromosome 12"/>
</dbReference>
<protein>
    <submittedName>
        <fullName evidence="1">Uncharacterized protein</fullName>
    </submittedName>
</protein>